<dbReference type="STRING" id="100816.A0A175VUF4"/>
<name>A0A175VUF4_9PEZI</name>
<keyword evidence="3" id="KW-1185">Reference proteome</keyword>
<dbReference type="Proteomes" id="UP000078237">
    <property type="component" value="Unassembled WGS sequence"/>
</dbReference>
<dbReference type="VEuPathDB" id="FungiDB:MMYC01_209262"/>
<dbReference type="CDD" id="cd03139">
    <property type="entry name" value="GATase1_PfpI_2"/>
    <property type="match status" value="1"/>
</dbReference>
<evidence type="ECO:0000313" key="3">
    <source>
        <dbReference type="Proteomes" id="UP000078237"/>
    </source>
</evidence>
<organism evidence="2 3">
    <name type="scientific">Madurella mycetomatis</name>
    <dbReference type="NCBI Taxonomy" id="100816"/>
    <lineage>
        <taxon>Eukaryota</taxon>
        <taxon>Fungi</taxon>
        <taxon>Dikarya</taxon>
        <taxon>Ascomycota</taxon>
        <taxon>Pezizomycotina</taxon>
        <taxon>Sordariomycetes</taxon>
        <taxon>Sordariomycetidae</taxon>
        <taxon>Sordariales</taxon>
        <taxon>Sordariales incertae sedis</taxon>
        <taxon>Madurella</taxon>
    </lineage>
</organism>
<dbReference type="PANTHER" id="PTHR43130">
    <property type="entry name" value="ARAC-FAMILY TRANSCRIPTIONAL REGULATOR"/>
    <property type="match status" value="1"/>
</dbReference>
<comment type="caution">
    <text evidence="2">The sequence shown here is derived from an EMBL/GenBank/DDBJ whole genome shotgun (WGS) entry which is preliminary data.</text>
</comment>
<dbReference type="EMBL" id="LCTW02000331">
    <property type="protein sequence ID" value="KXX74660.1"/>
    <property type="molecule type" value="Genomic_DNA"/>
</dbReference>
<sequence>MTLSMLWKETGPVWARPPPLRNPPSPNPNIPPAIYPVQGPRFVATHTFTDAPPLDILFVPGGGGNRALHENNDTVIEDFIASRFDELQYVLSVCTGAATLAKSGVLAGRRATTNKATWNWTTQFGDGKVEWVPTARWTEDGKVWTSSGVAAGIDMTYAFFRKFLDPALVDLVMNVMEYSPHTDKHWDPYSVVHDVPGADQGRPLGDCVGPVGYKFKCTGEDAMAA</sequence>
<feature type="domain" description="DJ-1/PfpI" evidence="1">
    <location>
        <begin position="38"/>
        <end position="159"/>
    </location>
</feature>
<evidence type="ECO:0000313" key="2">
    <source>
        <dbReference type="EMBL" id="KXX74660.1"/>
    </source>
</evidence>
<reference evidence="2 3" key="1">
    <citation type="journal article" date="2016" name="Genome Announc.">
        <title>Genome Sequence of Madurella mycetomatis mm55, Isolated from a Human Mycetoma Case in Sudan.</title>
        <authorList>
            <person name="Smit S."/>
            <person name="Derks M.F."/>
            <person name="Bervoets S."/>
            <person name="Fahal A."/>
            <person name="van Leeuwen W."/>
            <person name="van Belkum A."/>
            <person name="van de Sande W.W."/>
        </authorList>
    </citation>
    <scope>NUCLEOTIDE SEQUENCE [LARGE SCALE GENOMIC DNA]</scope>
    <source>
        <strain evidence="3">mm55</strain>
    </source>
</reference>
<protein>
    <submittedName>
        <fullName evidence="2">Isonitrile hydratase</fullName>
    </submittedName>
</protein>
<evidence type="ECO:0000259" key="1">
    <source>
        <dbReference type="Pfam" id="PF01965"/>
    </source>
</evidence>
<proteinExistence type="predicted"/>
<dbReference type="PANTHER" id="PTHR43130:SF15">
    <property type="entry name" value="THIJ_PFPI FAMILY PROTEIN (AFU_ORTHOLOGUE AFUA_5G14240)"/>
    <property type="match status" value="1"/>
</dbReference>
<gene>
    <name evidence="2" type="ORF">MMYC01_209262</name>
</gene>
<dbReference type="InterPro" id="IPR029062">
    <property type="entry name" value="Class_I_gatase-like"/>
</dbReference>
<dbReference type="AlphaFoldDB" id="A0A175VUF4"/>
<dbReference type="InterPro" id="IPR002818">
    <property type="entry name" value="DJ-1/PfpI"/>
</dbReference>
<dbReference type="OrthoDB" id="543156at2759"/>
<dbReference type="Gene3D" id="3.40.50.880">
    <property type="match status" value="1"/>
</dbReference>
<accession>A0A175VUF4</accession>
<dbReference type="SUPFAM" id="SSF52317">
    <property type="entry name" value="Class I glutamine amidotransferase-like"/>
    <property type="match status" value="1"/>
</dbReference>
<dbReference type="InterPro" id="IPR052158">
    <property type="entry name" value="INH-QAR"/>
</dbReference>
<dbReference type="Pfam" id="PF01965">
    <property type="entry name" value="DJ-1_PfpI"/>
    <property type="match status" value="1"/>
</dbReference>